<evidence type="ECO:0000259" key="12">
    <source>
        <dbReference type="PROSITE" id="PS50089"/>
    </source>
</evidence>
<keyword evidence="3 11" id="KW-0812">Transmembrane</keyword>
<keyword evidence="5 10" id="KW-0863">Zinc-finger</keyword>
<gene>
    <name evidence="14" type="ORF">B4U79_02398</name>
</gene>
<dbReference type="SUPFAM" id="SSF57850">
    <property type="entry name" value="RING/U-box"/>
    <property type="match status" value="1"/>
</dbReference>
<dbReference type="Pfam" id="PF12906">
    <property type="entry name" value="RINGv"/>
    <property type="match status" value="1"/>
</dbReference>
<evidence type="ECO:0000256" key="11">
    <source>
        <dbReference type="SAM" id="Phobius"/>
    </source>
</evidence>
<feature type="domain" description="RING-type" evidence="12">
    <location>
        <begin position="14"/>
        <end position="61"/>
    </location>
</feature>
<dbReference type="OrthoDB" id="6503392at2759"/>
<keyword evidence="7" id="KW-0862">Zinc</keyword>
<dbReference type="SMART" id="SM00744">
    <property type="entry name" value="RINGv"/>
    <property type="match status" value="1"/>
</dbReference>
<feature type="domain" description="RING-CH-type" evidence="13">
    <location>
        <begin position="6"/>
        <end position="67"/>
    </location>
</feature>
<evidence type="ECO:0000256" key="10">
    <source>
        <dbReference type="PROSITE-ProRule" id="PRU00175"/>
    </source>
</evidence>
<evidence type="ECO:0000313" key="14">
    <source>
        <dbReference type="EMBL" id="RWS00069.1"/>
    </source>
</evidence>
<keyword evidence="4" id="KW-0479">Metal-binding</keyword>
<evidence type="ECO:0000256" key="8">
    <source>
        <dbReference type="ARBA" id="ARBA00022989"/>
    </source>
</evidence>
<name>A0A443QAQ0_9ACAR</name>
<evidence type="ECO:0000256" key="1">
    <source>
        <dbReference type="ARBA" id="ARBA00004141"/>
    </source>
</evidence>
<evidence type="ECO:0000313" key="15">
    <source>
        <dbReference type="Proteomes" id="UP000285301"/>
    </source>
</evidence>
<dbReference type="PANTHER" id="PTHR46065:SF3">
    <property type="entry name" value="FI20425P1"/>
    <property type="match status" value="1"/>
</dbReference>
<comment type="subcellular location">
    <subcellularLocation>
        <location evidence="1">Membrane</location>
        <topology evidence="1">Multi-pass membrane protein</topology>
    </subcellularLocation>
</comment>
<sequence>AMDSNANIERSNICRICLSNDIEDGPLIEPCNCVGESAFVHAKCISKWVEISRAEICEFCKFKFIIVRKQKNFFDWIQEQNEDAAEFGIICVLFFLAFYLLCLGMIILSNSQTIPTLLSLAFKIYTALGFMVLAFATMVFIRHIYITYKSWSVTHFRVKVLSNHAKIRNLNESNTVLKSPKASPADDRFSLNAETTLNNNRIRTVISNEVEKKHN</sequence>
<dbReference type="GO" id="GO:0004842">
    <property type="term" value="F:ubiquitin-protein transferase activity"/>
    <property type="evidence" value="ECO:0007669"/>
    <property type="project" value="TreeGrafter"/>
</dbReference>
<protein>
    <submittedName>
        <fullName evidence="14">E3 ubiquitin-protein ligase MARCH1-like protein</fullName>
    </submittedName>
</protein>
<reference evidence="14 15" key="1">
    <citation type="journal article" date="2018" name="Gigascience">
        <title>Genomes of trombidid mites reveal novel predicted allergens and laterally-transferred genes associated with secondary metabolism.</title>
        <authorList>
            <person name="Dong X."/>
            <person name="Chaisiri K."/>
            <person name="Xia D."/>
            <person name="Armstrong S.D."/>
            <person name="Fang Y."/>
            <person name="Donnelly M.J."/>
            <person name="Kadowaki T."/>
            <person name="McGarry J.W."/>
            <person name="Darby A.C."/>
            <person name="Makepeace B.L."/>
        </authorList>
    </citation>
    <scope>NUCLEOTIDE SEQUENCE [LARGE SCALE GENOMIC DNA]</scope>
    <source>
        <strain evidence="14">UoL-WK</strain>
    </source>
</reference>
<keyword evidence="2" id="KW-0808">Transferase</keyword>
<proteinExistence type="predicted"/>
<dbReference type="EMBL" id="NCKU01012496">
    <property type="protein sequence ID" value="RWS00069.1"/>
    <property type="molecule type" value="Genomic_DNA"/>
</dbReference>
<dbReference type="AlphaFoldDB" id="A0A443QAQ0"/>
<keyword evidence="9 11" id="KW-0472">Membrane</keyword>
<dbReference type="InterPro" id="IPR011016">
    <property type="entry name" value="Znf_RING-CH"/>
</dbReference>
<feature type="non-terminal residue" evidence="14">
    <location>
        <position position="1"/>
    </location>
</feature>
<dbReference type="PANTHER" id="PTHR46065">
    <property type="entry name" value="E3 UBIQUITIN-PROTEIN LIGASE MARCH 2/3 FAMILY MEMBER"/>
    <property type="match status" value="1"/>
</dbReference>
<evidence type="ECO:0000256" key="6">
    <source>
        <dbReference type="ARBA" id="ARBA00022786"/>
    </source>
</evidence>
<dbReference type="STRING" id="1965070.A0A443QAQ0"/>
<evidence type="ECO:0000256" key="2">
    <source>
        <dbReference type="ARBA" id="ARBA00022679"/>
    </source>
</evidence>
<keyword evidence="6" id="KW-0833">Ubl conjugation pathway</keyword>
<evidence type="ECO:0000256" key="5">
    <source>
        <dbReference type="ARBA" id="ARBA00022771"/>
    </source>
</evidence>
<accession>A0A443QAQ0</accession>
<dbReference type="GO" id="GO:0008270">
    <property type="term" value="F:zinc ion binding"/>
    <property type="evidence" value="ECO:0007669"/>
    <property type="project" value="UniProtKB-KW"/>
</dbReference>
<keyword evidence="15" id="KW-1185">Reference proteome</keyword>
<dbReference type="InterPro" id="IPR001841">
    <property type="entry name" value="Znf_RING"/>
</dbReference>
<dbReference type="GO" id="GO:0016567">
    <property type="term" value="P:protein ubiquitination"/>
    <property type="evidence" value="ECO:0007669"/>
    <property type="project" value="TreeGrafter"/>
</dbReference>
<evidence type="ECO:0000259" key="13">
    <source>
        <dbReference type="PROSITE" id="PS51292"/>
    </source>
</evidence>
<keyword evidence="8 11" id="KW-1133">Transmembrane helix</keyword>
<evidence type="ECO:0000256" key="4">
    <source>
        <dbReference type="ARBA" id="ARBA00022723"/>
    </source>
</evidence>
<dbReference type="GO" id="GO:0016020">
    <property type="term" value="C:membrane"/>
    <property type="evidence" value="ECO:0007669"/>
    <property type="project" value="UniProtKB-SubCell"/>
</dbReference>
<evidence type="ECO:0000256" key="3">
    <source>
        <dbReference type="ARBA" id="ARBA00022692"/>
    </source>
</evidence>
<dbReference type="PROSITE" id="PS51292">
    <property type="entry name" value="ZF_RING_CH"/>
    <property type="match status" value="1"/>
</dbReference>
<dbReference type="PROSITE" id="PS50089">
    <property type="entry name" value="ZF_RING_2"/>
    <property type="match status" value="1"/>
</dbReference>
<evidence type="ECO:0000256" key="7">
    <source>
        <dbReference type="ARBA" id="ARBA00022833"/>
    </source>
</evidence>
<dbReference type="Proteomes" id="UP000285301">
    <property type="component" value="Unassembled WGS sequence"/>
</dbReference>
<feature type="transmembrane region" description="Helical" evidence="11">
    <location>
        <begin position="87"/>
        <end position="108"/>
    </location>
</feature>
<dbReference type="InterPro" id="IPR013083">
    <property type="entry name" value="Znf_RING/FYVE/PHD"/>
</dbReference>
<comment type="caution">
    <text evidence="14">The sequence shown here is derived from an EMBL/GenBank/DDBJ whole genome shotgun (WGS) entry which is preliminary data.</text>
</comment>
<feature type="transmembrane region" description="Helical" evidence="11">
    <location>
        <begin position="120"/>
        <end position="141"/>
    </location>
</feature>
<evidence type="ECO:0000256" key="9">
    <source>
        <dbReference type="ARBA" id="ARBA00023136"/>
    </source>
</evidence>
<organism evidence="14 15">
    <name type="scientific">Dinothrombium tinctorium</name>
    <dbReference type="NCBI Taxonomy" id="1965070"/>
    <lineage>
        <taxon>Eukaryota</taxon>
        <taxon>Metazoa</taxon>
        <taxon>Ecdysozoa</taxon>
        <taxon>Arthropoda</taxon>
        <taxon>Chelicerata</taxon>
        <taxon>Arachnida</taxon>
        <taxon>Acari</taxon>
        <taxon>Acariformes</taxon>
        <taxon>Trombidiformes</taxon>
        <taxon>Prostigmata</taxon>
        <taxon>Anystina</taxon>
        <taxon>Parasitengona</taxon>
        <taxon>Trombidioidea</taxon>
        <taxon>Trombidiidae</taxon>
        <taxon>Dinothrombium</taxon>
    </lineage>
</organism>
<dbReference type="Gene3D" id="3.30.40.10">
    <property type="entry name" value="Zinc/RING finger domain, C3HC4 (zinc finger)"/>
    <property type="match status" value="1"/>
</dbReference>